<dbReference type="Pfam" id="PF18267">
    <property type="entry name" value="Rubredoxin_C"/>
    <property type="match status" value="1"/>
</dbReference>
<organism evidence="6 7">
    <name type="scientific">Geochorda subterranea</name>
    <dbReference type="NCBI Taxonomy" id="3109564"/>
    <lineage>
        <taxon>Bacteria</taxon>
        <taxon>Bacillati</taxon>
        <taxon>Bacillota</taxon>
        <taxon>Limnochordia</taxon>
        <taxon>Limnochordales</taxon>
        <taxon>Geochordaceae</taxon>
        <taxon>Geochorda</taxon>
    </lineage>
</organism>
<dbReference type="PRINTS" id="PR00368">
    <property type="entry name" value="FADPNR"/>
</dbReference>
<evidence type="ECO:0000256" key="2">
    <source>
        <dbReference type="ARBA" id="ARBA00022630"/>
    </source>
</evidence>
<dbReference type="InterPro" id="IPR050260">
    <property type="entry name" value="FAD-bd_OxRdtase"/>
</dbReference>
<protein>
    <submittedName>
        <fullName evidence="6">FAD-dependent oxidoreductase</fullName>
    </submittedName>
</protein>
<comment type="cofactor">
    <cofactor evidence="1">
        <name>FAD</name>
        <dbReference type="ChEBI" id="CHEBI:57692"/>
    </cofactor>
</comment>
<dbReference type="InterPro" id="IPR016156">
    <property type="entry name" value="FAD/NAD-linked_Rdtase_dimer_sf"/>
</dbReference>
<evidence type="ECO:0000259" key="5">
    <source>
        <dbReference type="Pfam" id="PF18267"/>
    </source>
</evidence>
<gene>
    <name evidence="6" type="ORF">VLY81_01080</name>
</gene>
<dbReference type="PRINTS" id="PR00411">
    <property type="entry name" value="PNDRDTASEI"/>
</dbReference>
<keyword evidence="3" id="KW-0274">FAD</keyword>
<dbReference type="InterPro" id="IPR023753">
    <property type="entry name" value="FAD/NAD-binding_dom"/>
</dbReference>
<dbReference type="Proteomes" id="UP001333102">
    <property type="component" value="Chromosome"/>
</dbReference>
<evidence type="ECO:0000259" key="4">
    <source>
        <dbReference type="Pfam" id="PF07992"/>
    </source>
</evidence>
<dbReference type="EMBL" id="CP141614">
    <property type="protein sequence ID" value="WRP14794.1"/>
    <property type="molecule type" value="Genomic_DNA"/>
</dbReference>
<sequence length="410" mass="44648">MDASDVKRVVVVGNGVAGTLAAETVVRQAGPSVSVTVVAEEPYPLYNRVALPRLLRGDVPESKVFMRDPQHHVKAGYELLLSTRVVRVDPRERVVYTSDDRALVYDRLLIATGGRPNALQASGAETRPRGLVYFQTLDDTRAILDLVRGARRAVTVGGSYIAYELTEGLRRQGLEVVWLMRGPYFLRRVLDEDGGRLVDAIAHAHGVEVIHGEEVAQLLVRAGAVSGVVTTAGRTIEADIVACGLGLTLNTEWLEGSGVEVRKGVVTDAYLQTNVPGIFAAGDVAEFYDGFIDRHHTMGTWDNASTHGRVAAANMLGARQPYLEVPSYTSTLFDSTLYVLGMTTEVDPHLATVSSLDMESGNYRRLFFQGDRLVGAVMIGERAGRRTLKQMIREKTPVPAGERAALLHVQ</sequence>
<dbReference type="InterPro" id="IPR041575">
    <property type="entry name" value="Rubredoxin_C"/>
</dbReference>
<accession>A0ABZ1BQ09</accession>
<dbReference type="PANTHER" id="PTHR43429">
    <property type="entry name" value="PYRIDINE NUCLEOTIDE-DISULFIDE OXIDOREDUCTASE DOMAIN-CONTAINING"/>
    <property type="match status" value="1"/>
</dbReference>
<evidence type="ECO:0000313" key="7">
    <source>
        <dbReference type="Proteomes" id="UP001333102"/>
    </source>
</evidence>
<feature type="domain" description="FAD/NAD(P)-binding" evidence="4">
    <location>
        <begin position="8"/>
        <end position="308"/>
    </location>
</feature>
<dbReference type="InterPro" id="IPR036188">
    <property type="entry name" value="FAD/NAD-bd_sf"/>
</dbReference>
<dbReference type="SUPFAM" id="SSF51905">
    <property type="entry name" value="FAD/NAD(P)-binding domain"/>
    <property type="match status" value="1"/>
</dbReference>
<dbReference type="PANTHER" id="PTHR43429:SF3">
    <property type="entry name" value="NITRITE REDUCTASE [NAD(P)H]"/>
    <property type="match status" value="1"/>
</dbReference>
<evidence type="ECO:0000313" key="6">
    <source>
        <dbReference type="EMBL" id="WRP14794.1"/>
    </source>
</evidence>
<dbReference type="RefSeq" id="WP_324669174.1">
    <property type="nucleotide sequence ID" value="NZ_CP141614.1"/>
</dbReference>
<name>A0ABZ1BQ09_9FIRM</name>
<dbReference type="Pfam" id="PF07992">
    <property type="entry name" value="Pyr_redox_2"/>
    <property type="match status" value="1"/>
</dbReference>
<evidence type="ECO:0000256" key="3">
    <source>
        <dbReference type="ARBA" id="ARBA00022827"/>
    </source>
</evidence>
<keyword evidence="2" id="KW-0285">Flavoprotein</keyword>
<proteinExistence type="predicted"/>
<dbReference type="Gene3D" id="3.50.50.60">
    <property type="entry name" value="FAD/NAD(P)-binding domain"/>
    <property type="match status" value="2"/>
</dbReference>
<keyword evidence="7" id="KW-1185">Reference proteome</keyword>
<feature type="domain" description="NADH-rubredoxin oxidoreductase C-terminal" evidence="5">
    <location>
        <begin position="332"/>
        <end position="396"/>
    </location>
</feature>
<dbReference type="Gene3D" id="3.30.390.30">
    <property type="match status" value="1"/>
</dbReference>
<evidence type="ECO:0000256" key="1">
    <source>
        <dbReference type="ARBA" id="ARBA00001974"/>
    </source>
</evidence>
<reference evidence="7" key="1">
    <citation type="submission" date="2023-12" db="EMBL/GenBank/DDBJ databases">
        <title>Novel isolates from deep terrestrial aquifers shed light on the physiology and ecology of the class Limnochordia.</title>
        <authorList>
            <person name="Karnachuk O.V."/>
            <person name="Lukina A.P."/>
            <person name="Avakyan M.R."/>
            <person name="Kadnikov V."/>
            <person name="Begmatov S."/>
            <person name="Beletsky A.V."/>
            <person name="Mardanov A.V."/>
            <person name="Ravin N.V."/>
        </authorList>
    </citation>
    <scope>NUCLEOTIDE SEQUENCE [LARGE SCALE GENOMIC DNA]</scope>
    <source>
        <strain evidence="7">LN</strain>
    </source>
</reference>